<dbReference type="InterPro" id="IPR004843">
    <property type="entry name" value="Calcineurin-like_PHP"/>
</dbReference>
<evidence type="ECO:0000313" key="3">
    <source>
        <dbReference type="Proteomes" id="UP000542776"/>
    </source>
</evidence>
<dbReference type="SUPFAM" id="SSF56300">
    <property type="entry name" value="Metallo-dependent phosphatases"/>
    <property type="match status" value="1"/>
</dbReference>
<dbReference type="PANTHER" id="PTHR42850">
    <property type="entry name" value="METALLOPHOSPHOESTERASE"/>
    <property type="match status" value="1"/>
</dbReference>
<protein>
    <submittedName>
        <fullName evidence="2">Serine/threonine protein phosphatase 1</fullName>
        <ecNumber evidence="2">3.1.3.16</ecNumber>
    </submittedName>
</protein>
<sequence length="283" mass="31094">MTRISHLPDAVERVYAIGDVHGRADLLALLLDFIEARTRAGPRRIAVVLLGDLVDRGPSSAGVLDLAIDALARWPDSRLCLGNHDDWMRHFLSGAPPMIDDAESWLEQRGAETLESYATGHERLGEIRTAILRDRPGHRALLDGASLLVTWRDFVFAHAGIEPGVPLDHQRMEDALSIRRPFLDHVGPLGAIVVHGHTIQKPARPHVTENRISLDTGAVFRSVLTMVELDVLDATMRFWATGPRGKVEPTLPVHVDRGLGTVADRHAGTDANAFALPDKKGRH</sequence>
<evidence type="ECO:0000259" key="1">
    <source>
        <dbReference type="Pfam" id="PF00149"/>
    </source>
</evidence>
<organism evidence="2 3">
    <name type="scientific">Aureimonas pseudogalii</name>
    <dbReference type="NCBI Taxonomy" id="1744844"/>
    <lineage>
        <taxon>Bacteria</taxon>
        <taxon>Pseudomonadati</taxon>
        <taxon>Pseudomonadota</taxon>
        <taxon>Alphaproteobacteria</taxon>
        <taxon>Hyphomicrobiales</taxon>
        <taxon>Aurantimonadaceae</taxon>
        <taxon>Aureimonas</taxon>
    </lineage>
</organism>
<keyword evidence="3" id="KW-1185">Reference proteome</keyword>
<dbReference type="InterPro" id="IPR029052">
    <property type="entry name" value="Metallo-depent_PP-like"/>
</dbReference>
<accession>A0A7W6EDW7</accession>
<dbReference type="EMBL" id="JACIEK010000004">
    <property type="protein sequence ID" value="MBB3998261.1"/>
    <property type="molecule type" value="Genomic_DNA"/>
</dbReference>
<comment type="caution">
    <text evidence="2">The sequence shown here is derived from an EMBL/GenBank/DDBJ whole genome shotgun (WGS) entry which is preliminary data.</text>
</comment>
<dbReference type="PANTHER" id="PTHR42850:SF4">
    <property type="entry name" value="ZINC-DEPENDENT ENDOPOLYPHOSPHATASE"/>
    <property type="match status" value="1"/>
</dbReference>
<dbReference type="GO" id="GO:0004722">
    <property type="term" value="F:protein serine/threonine phosphatase activity"/>
    <property type="evidence" value="ECO:0007669"/>
    <property type="project" value="UniProtKB-EC"/>
</dbReference>
<dbReference type="GO" id="GO:0008803">
    <property type="term" value="F:bis(5'-nucleosyl)-tetraphosphatase (symmetrical) activity"/>
    <property type="evidence" value="ECO:0007669"/>
    <property type="project" value="TreeGrafter"/>
</dbReference>
<dbReference type="Proteomes" id="UP000542776">
    <property type="component" value="Unassembled WGS sequence"/>
</dbReference>
<dbReference type="Gene3D" id="3.60.21.10">
    <property type="match status" value="1"/>
</dbReference>
<dbReference type="AlphaFoldDB" id="A0A7W6EDW7"/>
<name>A0A7W6EDW7_9HYPH</name>
<reference evidence="2 3" key="1">
    <citation type="submission" date="2020-08" db="EMBL/GenBank/DDBJ databases">
        <title>Genomic Encyclopedia of Type Strains, Phase IV (KMG-IV): sequencing the most valuable type-strain genomes for metagenomic binning, comparative biology and taxonomic classification.</title>
        <authorList>
            <person name="Goeker M."/>
        </authorList>
    </citation>
    <scope>NUCLEOTIDE SEQUENCE [LARGE SCALE GENOMIC DNA]</scope>
    <source>
        <strain evidence="2 3">DSM 102238</strain>
    </source>
</reference>
<gene>
    <name evidence="2" type="ORF">GGR04_002100</name>
</gene>
<evidence type="ECO:0000313" key="2">
    <source>
        <dbReference type="EMBL" id="MBB3998261.1"/>
    </source>
</evidence>
<dbReference type="EC" id="3.1.3.16" evidence="2"/>
<dbReference type="InterPro" id="IPR050126">
    <property type="entry name" value="Ap4A_hydrolase"/>
</dbReference>
<proteinExistence type="predicted"/>
<keyword evidence="2" id="KW-0378">Hydrolase</keyword>
<dbReference type="GO" id="GO:0110154">
    <property type="term" value="P:RNA decapping"/>
    <property type="evidence" value="ECO:0007669"/>
    <property type="project" value="TreeGrafter"/>
</dbReference>
<dbReference type="GO" id="GO:0005737">
    <property type="term" value="C:cytoplasm"/>
    <property type="evidence" value="ECO:0007669"/>
    <property type="project" value="TreeGrafter"/>
</dbReference>
<feature type="domain" description="Calcineurin-like phosphoesterase" evidence="1">
    <location>
        <begin position="13"/>
        <end position="198"/>
    </location>
</feature>
<dbReference type="Pfam" id="PF00149">
    <property type="entry name" value="Metallophos"/>
    <property type="match status" value="1"/>
</dbReference>